<evidence type="ECO:0000256" key="6">
    <source>
        <dbReference type="SAM" id="Phobius"/>
    </source>
</evidence>
<name>A0A4R5U6R9_9GAMM</name>
<dbReference type="InterPro" id="IPR010052">
    <property type="entry name" value="T2SS_protein-GspI"/>
</dbReference>
<dbReference type="AlphaFoldDB" id="A0A4R5U6R9"/>
<evidence type="ECO:0000256" key="4">
    <source>
        <dbReference type="ARBA" id="ARBA00022989"/>
    </source>
</evidence>
<keyword evidence="5 6" id="KW-0472">Membrane</keyword>
<keyword evidence="3 6" id="KW-0812">Transmembrane</keyword>
<gene>
    <name evidence="7" type="ORF">E2F49_12280</name>
</gene>
<dbReference type="GO" id="GO:0015628">
    <property type="term" value="P:protein secretion by the type II secretion system"/>
    <property type="evidence" value="ECO:0007669"/>
    <property type="project" value="InterPro"/>
</dbReference>
<dbReference type="EMBL" id="SMTG01000005">
    <property type="protein sequence ID" value="TDK29976.1"/>
    <property type="molecule type" value="Genomic_DNA"/>
</dbReference>
<dbReference type="GO" id="GO:0015627">
    <property type="term" value="C:type II protein secretion system complex"/>
    <property type="evidence" value="ECO:0007669"/>
    <property type="project" value="InterPro"/>
</dbReference>
<evidence type="ECO:0000313" key="7">
    <source>
        <dbReference type="EMBL" id="TDK29976.1"/>
    </source>
</evidence>
<accession>A0A4R5U6R9</accession>
<keyword evidence="8" id="KW-1185">Reference proteome</keyword>
<feature type="transmembrane region" description="Helical" evidence="6">
    <location>
        <begin position="20"/>
        <end position="41"/>
    </location>
</feature>
<dbReference type="Proteomes" id="UP000295543">
    <property type="component" value="Unassembled WGS sequence"/>
</dbReference>
<evidence type="ECO:0000313" key="8">
    <source>
        <dbReference type="Proteomes" id="UP000295543"/>
    </source>
</evidence>
<sequence length="149" mass="16386">MLPIAGSPAMHEKRGQVGFSLLEAIVALTILATAGLALFAAMNQSVQMAQRVEQARLADSAVRNAMAWMETVNPALAPSGEQRLGDVDLRWQSELVEPSRNSMTGHLQAGLFEVGLYTVTLDLRRDGQLLTTTQIRRVGYRQVREPDRL</sequence>
<proteinExistence type="predicted"/>
<comment type="subcellular location">
    <subcellularLocation>
        <location evidence="1">Membrane</location>
        <topology evidence="1">Single-pass membrane protein</topology>
    </subcellularLocation>
</comment>
<evidence type="ECO:0000256" key="1">
    <source>
        <dbReference type="ARBA" id="ARBA00004167"/>
    </source>
</evidence>
<evidence type="ECO:0000256" key="2">
    <source>
        <dbReference type="ARBA" id="ARBA00022481"/>
    </source>
</evidence>
<comment type="caution">
    <text evidence="7">The sequence shown here is derived from an EMBL/GenBank/DDBJ whole genome shotgun (WGS) entry which is preliminary data.</text>
</comment>
<keyword evidence="2" id="KW-0488">Methylation</keyword>
<evidence type="ECO:0000256" key="5">
    <source>
        <dbReference type="ARBA" id="ARBA00023136"/>
    </source>
</evidence>
<dbReference type="PANTHER" id="PTHR38779">
    <property type="entry name" value="TYPE II SECRETION SYSTEM PROTEIN I-RELATED"/>
    <property type="match status" value="1"/>
</dbReference>
<evidence type="ECO:0000256" key="3">
    <source>
        <dbReference type="ARBA" id="ARBA00022692"/>
    </source>
</evidence>
<dbReference type="GO" id="GO:0005886">
    <property type="term" value="C:plasma membrane"/>
    <property type="evidence" value="ECO:0007669"/>
    <property type="project" value="UniProtKB-SubCell"/>
</dbReference>
<organism evidence="7 8">
    <name type="scientific">Luteimonas terrae</name>
    <dbReference type="NCBI Taxonomy" id="1530191"/>
    <lineage>
        <taxon>Bacteria</taxon>
        <taxon>Pseudomonadati</taxon>
        <taxon>Pseudomonadota</taxon>
        <taxon>Gammaproteobacteria</taxon>
        <taxon>Lysobacterales</taxon>
        <taxon>Lysobacteraceae</taxon>
        <taxon>Luteimonas</taxon>
    </lineage>
</organism>
<keyword evidence="4 6" id="KW-1133">Transmembrane helix</keyword>
<protein>
    <submittedName>
        <fullName evidence="7">Type II secretion system protein</fullName>
    </submittedName>
</protein>
<dbReference type="PANTHER" id="PTHR38779:SF2">
    <property type="entry name" value="TYPE II SECRETION SYSTEM PROTEIN I-RELATED"/>
    <property type="match status" value="1"/>
</dbReference>
<reference evidence="7 8" key="1">
    <citation type="submission" date="2019-03" db="EMBL/GenBank/DDBJ databases">
        <title>Luteimonas zhaokaii sp.nov., isolated from the rectal contents of Plateau pika in Yushu, Qinghai Province, China.</title>
        <authorList>
            <person name="Zhang G."/>
        </authorList>
    </citation>
    <scope>NUCLEOTIDE SEQUENCE [LARGE SCALE GENOMIC DNA]</scope>
    <source>
        <strain evidence="7 8">THG-MD21</strain>
    </source>
</reference>